<dbReference type="EMBL" id="UINC01055574">
    <property type="protein sequence ID" value="SVB74614.1"/>
    <property type="molecule type" value="Genomic_DNA"/>
</dbReference>
<name>A0A382GIQ6_9ZZZZ</name>
<sequence length="234" mass="27274">MFKKLEEEFPRGKIGRMKWEAIIEKIRQKGRGEKYDCIIGVSGGTDSSYLLHLAVKELGLRPLAVNLDNGWSSDIAVTNIKIMTDELKIDLETFVIQYEEVKAVLRAFMKAGLPWVDGPTDLAISSILYQIAVKEKIKTILVGVDFRSEGKQPNDWTYTDGKLFNHIVQNFEGIELKTFPRMSLYQQIFYGMVLRIRKYQPFYHIDYKKLKAQKFLSNHYGWKYYGGHHYENLF</sequence>
<dbReference type="GO" id="GO:0006163">
    <property type="term" value="P:purine nucleotide metabolic process"/>
    <property type="evidence" value="ECO:0007669"/>
    <property type="project" value="UniProtKB-ARBA"/>
</dbReference>
<dbReference type="Pfam" id="PF02540">
    <property type="entry name" value="NAD_synthase"/>
    <property type="match status" value="1"/>
</dbReference>
<dbReference type="AlphaFoldDB" id="A0A382GIQ6"/>
<dbReference type="InterPro" id="IPR022310">
    <property type="entry name" value="NAD/GMP_synthase"/>
</dbReference>
<dbReference type="SUPFAM" id="SSF52402">
    <property type="entry name" value="Adenine nucleotide alpha hydrolases-like"/>
    <property type="match status" value="1"/>
</dbReference>
<feature type="domain" description="NAD/GMP synthase" evidence="1">
    <location>
        <begin position="35"/>
        <end position="149"/>
    </location>
</feature>
<accession>A0A382GIQ6</accession>
<gene>
    <name evidence="2" type="ORF">METZ01_LOCUS227468</name>
</gene>
<protein>
    <recommendedName>
        <fullName evidence="1">NAD/GMP synthase domain-containing protein</fullName>
    </recommendedName>
</protein>
<dbReference type="Gene3D" id="3.40.50.620">
    <property type="entry name" value="HUPs"/>
    <property type="match status" value="1"/>
</dbReference>
<evidence type="ECO:0000259" key="1">
    <source>
        <dbReference type="Pfam" id="PF02540"/>
    </source>
</evidence>
<dbReference type="InterPro" id="IPR014729">
    <property type="entry name" value="Rossmann-like_a/b/a_fold"/>
</dbReference>
<organism evidence="2">
    <name type="scientific">marine metagenome</name>
    <dbReference type="NCBI Taxonomy" id="408172"/>
    <lineage>
        <taxon>unclassified sequences</taxon>
        <taxon>metagenomes</taxon>
        <taxon>ecological metagenomes</taxon>
    </lineage>
</organism>
<feature type="non-terminal residue" evidence="2">
    <location>
        <position position="234"/>
    </location>
</feature>
<proteinExistence type="predicted"/>
<reference evidence="2" key="1">
    <citation type="submission" date="2018-05" db="EMBL/GenBank/DDBJ databases">
        <authorList>
            <person name="Lanie J.A."/>
            <person name="Ng W.-L."/>
            <person name="Kazmierczak K.M."/>
            <person name="Andrzejewski T.M."/>
            <person name="Davidsen T.M."/>
            <person name="Wayne K.J."/>
            <person name="Tettelin H."/>
            <person name="Glass J.I."/>
            <person name="Rusch D."/>
            <person name="Podicherti R."/>
            <person name="Tsui H.-C.T."/>
            <person name="Winkler M.E."/>
        </authorList>
    </citation>
    <scope>NUCLEOTIDE SEQUENCE</scope>
</reference>
<evidence type="ECO:0000313" key="2">
    <source>
        <dbReference type="EMBL" id="SVB74614.1"/>
    </source>
</evidence>